<keyword evidence="3 7" id="KW-0813">Transport</keyword>
<evidence type="ECO:0000313" key="9">
    <source>
        <dbReference type="EMBL" id="KAL0267286.1"/>
    </source>
</evidence>
<protein>
    <recommendedName>
        <fullName evidence="8">VPS37 C-terminal domain-containing protein</fullName>
    </recommendedName>
</protein>
<organism evidence="9">
    <name type="scientific">Menopon gallinae</name>
    <name type="common">poultry shaft louse</name>
    <dbReference type="NCBI Taxonomy" id="328185"/>
    <lineage>
        <taxon>Eukaryota</taxon>
        <taxon>Metazoa</taxon>
        <taxon>Ecdysozoa</taxon>
        <taxon>Arthropoda</taxon>
        <taxon>Hexapoda</taxon>
        <taxon>Insecta</taxon>
        <taxon>Pterygota</taxon>
        <taxon>Neoptera</taxon>
        <taxon>Paraneoptera</taxon>
        <taxon>Psocodea</taxon>
        <taxon>Troctomorpha</taxon>
        <taxon>Phthiraptera</taxon>
        <taxon>Amblycera</taxon>
        <taxon>Menoponidae</taxon>
        <taxon>Menopon</taxon>
    </lineage>
</organism>
<sequence>MIKRSLEPDYEAVISRIRSMSDDDLKDLINNDDKVDELVKLCEQCKDLETEKDMIMAKNKSLAEYNLSKSPELESGKAKLKEICESVQTVRDSVEEKQSELKNHSGNLNSDTVLALLQAAAAESEEESEKIAEKFYQKEIEIEDFLEQFHKRPPRCRLSTPTCRTQPQGPYLTRLHRFHTRSEPSTCLTSQLRNEMVNKNLSLST</sequence>
<dbReference type="GO" id="GO:0031902">
    <property type="term" value="C:late endosome membrane"/>
    <property type="evidence" value="ECO:0007669"/>
    <property type="project" value="UniProtKB-SubCell"/>
</dbReference>
<comment type="function">
    <text evidence="6">Component of the ESCRT-I complex, a regulator of vesicular trafficking process. Required for the sorting of endocytic ubiquitinated cargos into multivesicular bodies. May be involved in cell growth and differentiation.</text>
</comment>
<accession>A0AAW2HBY3</accession>
<evidence type="ECO:0000256" key="2">
    <source>
        <dbReference type="ARBA" id="ARBA00007617"/>
    </source>
</evidence>
<comment type="caution">
    <text evidence="9">The sequence shown here is derived from an EMBL/GenBank/DDBJ whole genome shotgun (WGS) entry which is preliminary data.</text>
</comment>
<reference evidence="9" key="1">
    <citation type="journal article" date="2024" name="Gigascience">
        <title>Chromosome-level genome of the poultry shaft louse Menopon gallinae provides insight into the host-switching and adaptive evolution of parasitic lice.</title>
        <authorList>
            <person name="Xu Y."/>
            <person name="Ma L."/>
            <person name="Liu S."/>
            <person name="Liang Y."/>
            <person name="Liu Q."/>
            <person name="He Z."/>
            <person name="Tian L."/>
            <person name="Duan Y."/>
            <person name="Cai W."/>
            <person name="Li H."/>
            <person name="Song F."/>
        </authorList>
    </citation>
    <scope>NUCLEOTIDE SEQUENCE</scope>
    <source>
        <strain evidence="9">Cailab_2023a</strain>
    </source>
</reference>
<evidence type="ECO:0000256" key="4">
    <source>
        <dbReference type="ARBA" id="ARBA00022753"/>
    </source>
</evidence>
<dbReference type="GO" id="GO:0006623">
    <property type="term" value="P:protein targeting to vacuole"/>
    <property type="evidence" value="ECO:0007669"/>
    <property type="project" value="TreeGrafter"/>
</dbReference>
<feature type="domain" description="VPS37 C-terminal" evidence="8">
    <location>
        <begin position="91"/>
        <end position="171"/>
    </location>
</feature>
<dbReference type="GO" id="GO:0006612">
    <property type="term" value="P:protein targeting to membrane"/>
    <property type="evidence" value="ECO:0007669"/>
    <property type="project" value="TreeGrafter"/>
</dbReference>
<evidence type="ECO:0000259" key="8">
    <source>
        <dbReference type="PROSITE" id="PS51314"/>
    </source>
</evidence>
<dbReference type="EMBL" id="JARGDH010000005">
    <property type="protein sequence ID" value="KAL0267286.1"/>
    <property type="molecule type" value="Genomic_DNA"/>
</dbReference>
<evidence type="ECO:0000256" key="6">
    <source>
        <dbReference type="ARBA" id="ARBA00025010"/>
    </source>
</evidence>
<dbReference type="PANTHER" id="PTHR13678">
    <property type="entry name" value="VACUOLAR PROTEIN SORTING-ASSOCIATED PROTEIN 37"/>
    <property type="match status" value="1"/>
</dbReference>
<keyword evidence="4" id="KW-0967">Endosome</keyword>
<name>A0AAW2HBY3_9NEOP</name>
<evidence type="ECO:0000256" key="7">
    <source>
        <dbReference type="PROSITE-ProRule" id="PRU00646"/>
    </source>
</evidence>
<dbReference type="GO" id="GO:0000813">
    <property type="term" value="C:ESCRT I complex"/>
    <property type="evidence" value="ECO:0007669"/>
    <property type="project" value="TreeGrafter"/>
</dbReference>
<gene>
    <name evidence="9" type="ORF">PYX00_009601</name>
</gene>
<proteinExistence type="inferred from homology"/>
<dbReference type="PANTHER" id="PTHR13678:SF27">
    <property type="entry name" value="LD45836P"/>
    <property type="match status" value="1"/>
</dbReference>
<evidence type="ECO:0000256" key="1">
    <source>
        <dbReference type="ARBA" id="ARBA00004633"/>
    </source>
</evidence>
<evidence type="ECO:0000256" key="5">
    <source>
        <dbReference type="ARBA" id="ARBA00022927"/>
    </source>
</evidence>
<comment type="subcellular location">
    <subcellularLocation>
        <location evidence="1">Late endosome membrane</location>
        <topology evidence="1">Peripheral membrane protein</topology>
    </subcellularLocation>
</comment>
<dbReference type="AlphaFoldDB" id="A0AAW2HBY3"/>
<dbReference type="PROSITE" id="PS51314">
    <property type="entry name" value="VPS37_C"/>
    <property type="match status" value="1"/>
</dbReference>
<comment type="similarity">
    <text evidence="2">Belongs to the VPS37 family.</text>
</comment>
<keyword evidence="5 7" id="KW-0653">Protein transport</keyword>
<evidence type="ECO:0000256" key="3">
    <source>
        <dbReference type="ARBA" id="ARBA00022448"/>
    </source>
</evidence>
<dbReference type="Pfam" id="PF07200">
    <property type="entry name" value="Mod_r"/>
    <property type="match status" value="1"/>
</dbReference>
<dbReference type="GO" id="GO:0043162">
    <property type="term" value="P:ubiquitin-dependent protein catabolic process via the multivesicular body sorting pathway"/>
    <property type="evidence" value="ECO:0007669"/>
    <property type="project" value="TreeGrafter"/>
</dbReference>
<dbReference type="InterPro" id="IPR009851">
    <property type="entry name" value="Mod_r"/>
</dbReference>